<keyword evidence="1" id="KW-0723">Serine/threonine-protein kinase</keyword>
<keyword evidence="2" id="KW-1185">Reference proteome</keyword>
<protein>
    <submittedName>
        <fullName evidence="1">Serine/threonine protein kinase/tetratricopeptide (TPR) repeat protein</fullName>
    </submittedName>
</protein>
<name>A0ACC5NTD9_9BACT</name>
<reference evidence="1" key="1">
    <citation type="submission" date="2020-08" db="EMBL/GenBank/DDBJ databases">
        <title>Genomic Encyclopedia of Type Strains, Phase IV (KMG-V): Genome sequencing to study the core and pangenomes of soil and plant-associated prokaryotes.</title>
        <authorList>
            <person name="Whitman W."/>
        </authorList>
    </citation>
    <scope>NUCLEOTIDE SEQUENCE</scope>
    <source>
        <strain evidence="1">M8UP15</strain>
    </source>
</reference>
<keyword evidence="1" id="KW-0418">Kinase</keyword>
<keyword evidence="1" id="KW-0808">Transferase</keyword>
<evidence type="ECO:0000313" key="1">
    <source>
        <dbReference type="EMBL" id="MBB5337838.1"/>
    </source>
</evidence>
<accession>A0ACC5NTD9</accession>
<sequence length="1075" mass="120282">MKPFSWEAIAKIFDTAMDLPTSARRKFITEACDGDSELEFEVVKLMAADEEVGSFLETPVLGVLASRSPLPPTPPMLASGTLISGRFVILRMIGQGGMGQVYEVLDQELNSRVALKTIRPEISSDSHVLARFRREVAFTRQITHPNVCRTFDIDRHSCVAADGTETQITFLTMELLDGETLSDVLSRRSKLPLEEALPLIQQMAAALNAAHVAGIVHRDFKPSNVLLVPSKAGLRIVVTDFGLARALVLSGHMSLAQTLNSSTGSLSLLGTLIYMAPEQLEHAEATVASDIYAFGLVIYEMITGHRPFANSMPFVEAVMRISSPAPSAKLYLPDLSFGWDATIQRCLETDPTKRLENVLQVVEGILQFHTDSLPRPVRNASEGLKSPKTLVGAKQVRKALRRTAAIAFFVVLVSLLTMFIRYYRVKKENKLPVGTTILMTAIQNRTRDNRFDGTTDLIRHQLLQSPYFSLLNEGRIRNELVQMEMPPNAELDPPTARNVALRVGVPRIIFGAVSRVGDSCVLDIEIEQPDNNPSRSRAQWENHWTWRMPLDAPGRDMPGDFLQAIREGSDWIRKQVGESANDIAREDTPPQDVTTASWAALSEFSQAEKFKAAGRANDAVIALQNAIAADPGFALGYARLGDLFVSLGRFDEGYRAYRSALSEDQRQRLTRREKDRIKGIYASDAEDFTAAETVFHDYTAYYPNDYLGWFYRAYPLMMLGRVEEGIASLENAEAIDPEIMSAPAHIARFYLIQGNFTEASKWIQHVRSKGHFDDGNLLEAEIDFLQHDYQTALNVLKDLEQSKDATYRSYAFSLRARVYAEIGQYQNALNALEQGSSADLIAGDLAHRADKLLDRAYINLKREQYEACLKDIKLSLDSDRSFQRSLLAGTILSRAASEAPRGSRRRLITELRKISERIPSQNLKPLSDIVHARLQGEVLFAEGDWMHALENFKRADRLEAPVKDREYLARSLLTAAQHTIDKVAAAPLRQEALTAYSVTAFKPGQIWQWAIDFPPGYLSDETFSFVKTSLESGKVDSRVKVALDEYLKKRLYSDPGLIDVEQARRFASWPVFAKH</sequence>
<dbReference type="Proteomes" id="UP000569005">
    <property type="component" value="Unassembled WGS sequence"/>
</dbReference>
<proteinExistence type="predicted"/>
<comment type="caution">
    <text evidence="1">The sequence shown here is derived from an EMBL/GenBank/DDBJ whole genome shotgun (WGS) entry which is preliminary data.</text>
</comment>
<dbReference type="EMBL" id="JACHEA010000001">
    <property type="protein sequence ID" value="MBB5337838.1"/>
    <property type="molecule type" value="Genomic_DNA"/>
</dbReference>
<evidence type="ECO:0000313" key="2">
    <source>
        <dbReference type="Proteomes" id="UP000569005"/>
    </source>
</evidence>
<gene>
    <name evidence="1" type="ORF">HDF13_000171</name>
</gene>
<organism evidence="1 2">
    <name type="scientific">Tunturiibacter gelidiferens</name>
    <dbReference type="NCBI Taxonomy" id="3069689"/>
    <lineage>
        <taxon>Bacteria</taxon>
        <taxon>Pseudomonadati</taxon>
        <taxon>Acidobacteriota</taxon>
        <taxon>Terriglobia</taxon>
        <taxon>Terriglobales</taxon>
        <taxon>Acidobacteriaceae</taxon>
        <taxon>Tunturiibacter</taxon>
    </lineage>
</organism>